<dbReference type="GO" id="GO:0061549">
    <property type="term" value="P:sympathetic ganglion development"/>
    <property type="evidence" value="ECO:0000266"/>
    <property type="project" value="RGD"/>
</dbReference>
<evidence type="ECO:0000256" key="12">
    <source>
        <dbReference type="ARBA" id="ARBA00023242"/>
    </source>
</evidence>
<keyword evidence="9" id="KW-0805">Transcription regulation</keyword>
<dbReference type="InterPro" id="IPR042972">
    <property type="entry name" value="INSM1/2"/>
</dbReference>
<dbReference type="GO" id="GO:0045597">
    <property type="term" value="P:positive regulation of cell differentiation"/>
    <property type="evidence" value="ECO:0000266"/>
    <property type="project" value="RGD"/>
</dbReference>
<dbReference type="GO" id="GO:0008285">
    <property type="term" value="P:negative regulation of cell population proliferation"/>
    <property type="evidence" value="ECO:0000266"/>
    <property type="project" value="RGD"/>
</dbReference>
<keyword evidence="5 14" id="KW-0863">Zinc-finger</keyword>
<dbReference type="SMART" id="SM00355">
    <property type="entry name" value="ZnF_C2H2"/>
    <property type="match status" value="5"/>
</dbReference>
<keyword evidence="3" id="KW-0479">Metal-binding</keyword>
<evidence type="ECO:0000256" key="4">
    <source>
        <dbReference type="ARBA" id="ARBA00022737"/>
    </source>
</evidence>
<organism evidence="17 18">
    <name type="scientific">Rattus norvegicus</name>
    <name type="common">Rat</name>
    <dbReference type="NCBI Taxonomy" id="10116"/>
    <lineage>
        <taxon>Eukaryota</taxon>
        <taxon>Metazoa</taxon>
        <taxon>Chordata</taxon>
        <taxon>Craniata</taxon>
        <taxon>Vertebrata</taxon>
        <taxon>Euteleostomi</taxon>
        <taxon>Mammalia</taxon>
        <taxon>Eutheria</taxon>
        <taxon>Euarchontoglires</taxon>
        <taxon>Glires</taxon>
        <taxon>Rodentia</taxon>
        <taxon>Myomorpha</taxon>
        <taxon>Muroidea</taxon>
        <taxon>Muridae</taxon>
        <taxon>Murinae</taxon>
        <taxon>Rattus</taxon>
    </lineage>
</organism>
<accession>A0A8I6GJX9</accession>
<dbReference type="PROSITE" id="PS00028">
    <property type="entry name" value="ZINC_FINGER_C2H2_1"/>
    <property type="match status" value="3"/>
</dbReference>
<evidence type="ECO:0000256" key="6">
    <source>
        <dbReference type="ARBA" id="ARBA00022782"/>
    </source>
</evidence>
<feature type="compositionally biased region" description="Gly residues" evidence="15">
    <location>
        <begin position="93"/>
        <end position="106"/>
    </location>
</feature>
<evidence type="ECO:0000256" key="11">
    <source>
        <dbReference type="ARBA" id="ARBA00023163"/>
    </source>
</evidence>
<dbReference type="RGD" id="6486258">
    <property type="gene designation" value="Insm1"/>
</dbReference>
<evidence type="ECO:0000256" key="13">
    <source>
        <dbReference type="ARBA" id="ARBA00038003"/>
    </source>
</evidence>
<evidence type="ECO:0000256" key="10">
    <source>
        <dbReference type="ARBA" id="ARBA00023125"/>
    </source>
</evidence>
<dbReference type="GO" id="GO:0003309">
    <property type="term" value="P:type B pancreatic cell differentiation"/>
    <property type="evidence" value="ECO:0000266"/>
    <property type="project" value="RGD"/>
</dbReference>
<evidence type="ECO:0000259" key="16">
    <source>
        <dbReference type="PROSITE" id="PS50157"/>
    </source>
</evidence>
<dbReference type="InterPro" id="IPR036236">
    <property type="entry name" value="Znf_C2H2_sf"/>
</dbReference>
<dbReference type="AGR" id="RGD:6486258"/>
<dbReference type="GlyGen" id="A0A8I6GJX9">
    <property type="glycosylation" value="1 site"/>
</dbReference>
<feature type="domain" description="C2H2-type" evidence="16">
    <location>
        <begin position="616"/>
        <end position="644"/>
    </location>
</feature>
<dbReference type="GO" id="GO:0031018">
    <property type="term" value="P:endocrine pancreas development"/>
    <property type="evidence" value="ECO:0000266"/>
    <property type="project" value="RGD"/>
</dbReference>
<keyword evidence="2" id="KW-0217">Developmental protein</keyword>
<evidence type="ECO:0000313" key="19">
    <source>
        <dbReference type="RGD" id="6486258"/>
    </source>
</evidence>
<feature type="domain" description="C2H2-type" evidence="16">
    <location>
        <begin position="644"/>
        <end position="672"/>
    </location>
</feature>
<feature type="region of interest" description="Disordered" evidence="15">
    <location>
        <begin position="341"/>
        <end position="390"/>
    </location>
</feature>
<feature type="region of interest" description="Disordered" evidence="15">
    <location>
        <begin position="93"/>
        <end position="183"/>
    </location>
</feature>
<proteinExistence type="inferred from homology"/>
<dbReference type="GO" id="GO:2000179">
    <property type="term" value="P:positive regulation of neural precursor cell proliferation"/>
    <property type="evidence" value="ECO:0000266"/>
    <property type="project" value="RGD"/>
</dbReference>
<dbReference type="GO" id="GO:0010468">
    <property type="term" value="P:regulation of gene expression"/>
    <property type="evidence" value="ECO:0000266"/>
    <property type="project" value="RGD"/>
</dbReference>
<dbReference type="Ensembl" id="ENSRNOT00000114149.2">
    <property type="protein sequence ID" value="ENSRNOP00000091867.2"/>
    <property type="gene ID" value="ENSRNOG00000068937.2"/>
</dbReference>
<dbReference type="GO" id="GO:0060290">
    <property type="term" value="P:transdifferentiation"/>
    <property type="evidence" value="ECO:0000266"/>
    <property type="project" value="RGD"/>
</dbReference>
<feature type="region of interest" description="Disordered" evidence="15">
    <location>
        <begin position="561"/>
        <end position="583"/>
    </location>
</feature>
<dbReference type="GO" id="GO:0000978">
    <property type="term" value="F:RNA polymerase II cis-regulatory region sequence-specific DNA binding"/>
    <property type="evidence" value="ECO:0000266"/>
    <property type="project" value="RGD"/>
</dbReference>
<dbReference type="GO" id="GO:0030332">
    <property type="term" value="F:cyclin binding"/>
    <property type="evidence" value="ECO:0000266"/>
    <property type="project" value="RGD"/>
</dbReference>
<evidence type="ECO:0000256" key="8">
    <source>
        <dbReference type="ARBA" id="ARBA00022902"/>
    </source>
</evidence>
<dbReference type="GO" id="GO:0001227">
    <property type="term" value="F:DNA-binding transcription repressor activity, RNA polymerase II-specific"/>
    <property type="evidence" value="ECO:0000266"/>
    <property type="project" value="RGD"/>
</dbReference>
<dbReference type="InterPro" id="IPR013087">
    <property type="entry name" value="Znf_C2H2_type"/>
</dbReference>
<sequence>MDGPIWRLRAPRRRHTKPRHVRLPIEEQQTVKGGGAGRVPGPGGAAAPGAAGRGGRGARAGAPRPQVHLPHLPGDPRVPAPFLPLCRPPALVGGGAADALIGSGGSGRREQWPPPPVKRERRPGPGTGTRVRSAEPGQQPRAPRESRSRRVQPVRRRPLHRANMPRGFLVKRSKKSTPVSYRVRGGEDCDRALLLSPGCGGARAEPPVPSPGPLPPPPPPALAERAHAALAAALACAPGPPPPPPGPRAAHFGNPEAAHPAPLYSPTRPVSREHEKHKYFERSFNLGSPVSAESFPTPAALLAGGGGGANGAGGGGGGTCGGDALLFAPAELKMGTAFSAGAEAARGPGPGPPLSPAAALRPPGKRPAAPAAVAAEPPAKAAKAPSAKKPKAIRKLHFEDEVTTSPVLGLKIKEGPVEAPRGRAGGATRPLGEFICQLCKEEYADPFALAQHKCSRIVRVEYRCPECAKVFSCPANLASHRRWHKPRPAPAAARAPEPEAATRAEAREAAGGGGSSDRDTPSPGGVSESGSEDGLYECHHCAKKFRRQAYLRKHLLAHHQALQAKGAPPPPPPPPPPPAEDILAFYAGPDEKAPQEASGDGEAVGVLGLSAATECHLCPVCGETFPSKGAQERHLRLLHAAQVFPCKYCPATFYSSPGLTRHINKCHPSENRQVILLQVPVRPAC</sequence>
<comment type="subcellular location">
    <subcellularLocation>
        <location evidence="1">Nucleus</location>
    </subcellularLocation>
</comment>
<dbReference type="GO" id="GO:0042421">
    <property type="term" value="P:norepinephrine biosynthetic process"/>
    <property type="evidence" value="ECO:0000266"/>
    <property type="project" value="RGD"/>
</dbReference>
<evidence type="ECO:0000256" key="2">
    <source>
        <dbReference type="ARBA" id="ARBA00022473"/>
    </source>
</evidence>
<comment type="similarity">
    <text evidence="13">Belongs to the INSM1 family.</text>
</comment>
<dbReference type="Proteomes" id="UP000002494">
    <property type="component" value="Chromosome 3"/>
</dbReference>
<feature type="compositionally biased region" description="Low complexity" evidence="15">
    <location>
        <begin position="356"/>
        <end position="385"/>
    </location>
</feature>
<dbReference type="GO" id="GO:0031490">
    <property type="term" value="F:chromatin DNA binding"/>
    <property type="evidence" value="ECO:0000266"/>
    <property type="project" value="RGD"/>
</dbReference>
<feature type="region of interest" description="Disordered" evidence="15">
    <location>
        <begin position="479"/>
        <end position="532"/>
    </location>
</feature>
<name>A0A8I6GJX9_RAT</name>
<protein>
    <submittedName>
        <fullName evidence="17">INSM transcriptional repressor 1</fullName>
    </submittedName>
</protein>
<dbReference type="GO" id="GO:0010564">
    <property type="term" value="P:regulation of cell cycle process"/>
    <property type="evidence" value="ECO:0000318"/>
    <property type="project" value="GO_Central"/>
</dbReference>
<dbReference type="CTD" id="3642"/>
<gene>
    <name evidence="17 19" type="primary">Insm1</name>
</gene>
<dbReference type="GO" id="GO:0030335">
    <property type="term" value="P:positive regulation of cell migration"/>
    <property type="evidence" value="ECO:0000266"/>
    <property type="project" value="RGD"/>
</dbReference>
<dbReference type="GO" id="GO:0000122">
    <property type="term" value="P:negative regulation of transcription by RNA polymerase II"/>
    <property type="evidence" value="ECO:0000266"/>
    <property type="project" value="RGD"/>
</dbReference>
<dbReference type="GO" id="GO:0030182">
    <property type="term" value="P:neuron differentiation"/>
    <property type="evidence" value="ECO:0000318"/>
    <property type="project" value="GO_Central"/>
</dbReference>
<dbReference type="GO" id="GO:0035270">
    <property type="term" value="P:endocrine system development"/>
    <property type="evidence" value="ECO:0000266"/>
    <property type="project" value="RGD"/>
</dbReference>
<feature type="compositionally biased region" description="Gly residues" evidence="15">
    <location>
        <begin position="32"/>
        <end position="58"/>
    </location>
</feature>
<evidence type="ECO:0000256" key="14">
    <source>
        <dbReference type="PROSITE-ProRule" id="PRU00042"/>
    </source>
</evidence>
<evidence type="ECO:0000313" key="17">
    <source>
        <dbReference type="Ensembl" id="ENSRNOP00000091867.2"/>
    </source>
</evidence>
<dbReference type="GO" id="GO:0042826">
    <property type="term" value="F:histone deacetylase binding"/>
    <property type="evidence" value="ECO:0000266"/>
    <property type="project" value="RGD"/>
</dbReference>
<reference evidence="17" key="1">
    <citation type="submission" date="2024-01" db="EMBL/GenBank/DDBJ databases">
        <title>GRCr8: a new rat reference genome assembly contstructed from accurate long reads and long range scaffolding.</title>
        <authorList>
            <person name="Doris P.A."/>
            <person name="Kalbfleisch T."/>
            <person name="Li K."/>
            <person name="Howe K."/>
            <person name="Wood J."/>
        </authorList>
    </citation>
    <scope>NUCLEOTIDE SEQUENCE [LARGE SCALE GENOMIC DNA]</scope>
    <source>
        <strain evidence="17">Brown Norway</strain>
    </source>
</reference>
<reference evidence="17" key="3">
    <citation type="submission" date="2025-09" db="UniProtKB">
        <authorList>
            <consortium name="Ensembl"/>
        </authorList>
    </citation>
    <scope>IDENTIFICATION</scope>
    <source>
        <strain evidence="17">Brown Norway</strain>
    </source>
</reference>
<dbReference type="GO" id="GO:0051726">
    <property type="term" value="P:regulation of cell cycle"/>
    <property type="evidence" value="ECO:0000266"/>
    <property type="project" value="RGD"/>
</dbReference>
<dbReference type="GO" id="GO:0008284">
    <property type="term" value="P:positive regulation of cell population proliferation"/>
    <property type="evidence" value="ECO:0000266"/>
    <property type="project" value="RGD"/>
</dbReference>
<dbReference type="PANTHER" id="PTHR15065">
    <property type="entry name" value="INSULINOMA-ASSOCIATED 1"/>
    <property type="match status" value="1"/>
</dbReference>
<dbReference type="OrthoDB" id="8953942at2759"/>
<feature type="region of interest" description="Disordered" evidence="15">
    <location>
        <begin position="198"/>
        <end position="220"/>
    </location>
</feature>
<keyword evidence="10" id="KW-0238">DNA-binding</keyword>
<keyword evidence="18" id="KW-1185">Reference proteome</keyword>
<dbReference type="GO" id="GO:0003700">
    <property type="term" value="F:DNA-binding transcription factor activity"/>
    <property type="evidence" value="ECO:0000266"/>
    <property type="project" value="RGD"/>
</dbReference>
<keyword evidence="4" id="KW-0677">Repeat</keyword>
<dbReference type="AlphaFoldDB" id="A0A8I6GJX9"/>
<dbReference type="GO" id="GO:0060090">
    <property type="term" value="F:molecular adaptor activity"/>
    <property type="evidence" value="ECO:0000266"/>
    <property type="project" value="RGD"/>
</dbReference>
<reference evidence="17" key="2">
    <citation type="submission" date="2025-08" db="UniProtKB">
        <authorList>
            <consortium name="Ensembl"/>
        </authorList>
    </citation>
    <scope>IDENTIFICATION</scope>
    <source>
        <strain evidence="17">Brown Norway</strain>
    </source>
</reference>
<dbReference type="GO" id="GO:0008270">
    <property type="term" value="F:zinc ion binding"/>
    <property type="evidence" value="ECO:0007669"/>
    <property type="project" value="UniProtKB-KW"/>
</dbReference>
<evidence type="ECO:0000256" key="1">
    <source>
        <dbReference type="ARBA" id="ARBA00004123"/>
    </source>
</evidence>
<feature type="domain" description="C2H2-type" evidence="16">
    <location>
        <begin position="462"/>
        <end position="489"/>
    </location>
</feature>
<evidence type="ECO:0000256" key="3">
    <source>
        <dbReference type="ARBA" id="ARBA00022723"/>
    </source>
</evidence>
<dbReference type="GO" id="GO:0017053">
    <property type="term" value="C:transcription repressor complex"/>
    <property type="evidence" value="ECO:0000266"/>
    <property type="project" value="RGD"/>
</dbReference>
<feature type="compositionally biased region" description="Pro residues" evidence="15">
    <location>
        <begin position="567"/>
        <end position="579"/>
    </location>
</feature>
<keyword evidence="8" id="KW-0524">Neurogenesis</keyword>
<dbReference type="SUPFAM" id="SSF57667">
    <property type="entry name" value="beta-beta-alpha zinc fingers"/>
    <property type="match status" value="3"/>
</dbReference>
<dbReference type="PROSITE" id="PS50157">
    <property type="entry name" value="ZINC_FINGER_C2H2_2"/>
    <property type="match status" value="4"/>
</dbReference>
<dbReference type="KEGG" id="rno:100912563"/>
<evidence type="ECO:0000256" key="5">
    <source>
        <dbReference type="ARBA" id="ARBA00022771"/>
    </source>
</evidence>
<keyword evidence="12" id="KW-0539">Nucleus</keyword>
<dbReference type="GO" id="GO:0005634">
    <property type="term" value="C:nucleus"/>
    <property type="evidence" value="ECO:0000266"/>
    <property type="project" value="RGD"/>
</dbReference>
<feature type="compositionally biased region" description="Basic and acidic residues" evidence="15">
    <location>
        <begin position="496"/>
        <end position="508"/>
    </location>
</feature>
<feature type="compositionally biased region" description="Pro residues" evidence="15">
    <location>
        <begin position="206"/>
        <end position="220"/>
    </location>
</feature>
<keyword evidence="6" id="KW-0221">Differentiation</keyword>
<feature type="compositionally biased region" description="Basic residues" evidence="15">
    <location>
        <begin position="9"/>
        <end position="22"/>
    </location>
</feature>
<dbReference type="Gene3D" id="3.30.160.60">
    <property type="entry name" value="Classic Zinc Finger"/>
    <property type="match status" value="3"/>
</dbReference>
<dbReference type="GO" id="GO:0003358">
    <property type="term" value="P:noradrenergic neuron development"/>
    <property type="evidence" value="ECO:0000266"/>
    <property type="project" value="RGD"/>
</dbReference>
<evidence type="ECO:0000256" key="9">
    <source>
        <dbReference type="ARBA" id="ARBA00023015"/>
    </source>
</evidence>
<feature type="domain" description="C2H2-type" evidence="16">
    <location>
        <begin position="536"/>
        <end position="558"/>
    </location>
</feature>
<feature type="compositionally biased region" description="Basic residues" evidence="15">
    <location>
        <begin position="149"/>
        <end position="160"/>
    </location>
</feature>
<dbReference type="Pfam" id="PF00096">
    <property type="entry name" value="zf-C2H2"/>
    <property type="match status" value="4"/>
</dbReference>
<dbReference type="OMA" id="REHEKHK"/>
<dbReference type="GO" id="GO:0003323">
    <property type="term" value="P:type B pancreatic cell development"/>
    <property type="evidence" value="ECO:0000266"/>
    <property type="project" value="RGD"/>
</dbReference>
<dbReference type="PANTHER" id="PTHR15065:SF5">
    <property type="entry name" value="INSULINOMA-ASSOCIATED PROTEIN 1"/>
    <property type="match status" value="1"/>
</dbReference>
<keyword evidence="11" id="KW-0804">Transcription</keyword>
<evidence type="ECO:0000313" key="18">
    <source>
        <dbReference type="Proteomes" id="UP000002494"/>
    </source>
</evidence>
<dbReference type="GO" id="GO:0003310">
    <property type="term" value="P:pancreatic A cell differentiation"/>
    <property type="evidence" value="ECO:0000266"/>
    <property type="project" value="RGD"/>
</dbReference>
<dbReference type="GO" id="GO:0043254">
    <property type="term" value="P:regulation of protein-containing complex assembly"/>
    <property type="evidence" value="ECO:0000266"/>
    <property type="project" value="RGD"/>
</dbReference>
<evidence type="ECO:0000256" key="15">
    <source>
        <dbReference type="SAM" id="MobiDB-lite"/>
    </source>
</evidence>
<dbReference type="GO" id="GO:0061104">
    <property type="term" value="P:adrenal chromaffin cell differentiation"/>
    <property type="evidence" value="ECO:0000266"/>
    <property type="project" value="RGD"/>
</dbReference>
<feature type="region of interest" description="Disordered" evidence="15">
    <location>
        <begin position="1"/>
        <end position="81"/>
    </location>
</feature>
<dbReference type="GeneTree" id="ENSGT00940000162552"/>
<keyword evidence="7" id="KW-0862">Zinc</keyword>
<evidence type="ECO:0000256" key="7">
    <source>
        <dbReference type="ARBA" id="ARBA00022833"/>
    </source>
</evidence>